<dbReference type="RefSeq" id="XP_033663328.1">
    <property type="nucleotide sequence ID" value="XM_033813849.1"/>
</dbReference>
<evidence type="ECO:0000313" key="3">
    <source>
        <dbReference type="Proteomes" id="UP000799537"/>
    </source>
</evidence>
<evidence type="ECO:0000256" key="1">
    <source>
        <dbReference type="SAM" id="MobiDB-lite"/>
    </source>
</evidence>
<feature type="region of interest" description="Disordered" evidence="1">
    <location>
        <begin position="403"/>
        <end position="458"/>
    </location>
</feature>
<protein>
    <submittedName>
        <fullName evidence="2">Uncharacterized protein</fullName>
    </submittedName>
</protein>
<feature type="compositionally biased region" description="Acidic residues" evidence="1">
    <location>
        <begin position="677"/>
        <end position="690"/>
    </location>
</feature>
<feature type="compositionally biased region" description="Polar residues" evidence="1">
    <location>
        <begin position="705"/>
        <end position="717"/>
    </location>
</feature>
<feature type="compositionally biased region" description="Acidic residues" evidence="1">
    <location>
        <begin position="730"/>
        <end position="739"/>
    </location>
</feature>
<organism evidence="2 3">
    <name type="scientific">Zasmidium cellare ATCC 36951</name>
    <dbReference type="NCBI Taxonomy" id="1080233"/>
    <lineage>
        <taxon>Eukaryota</taxon>
        <taxon>Fungi</taxon>
        <taxon>Dikarya</taxon>
        <taxon>Ascomycota</taxon>
        <taxon>Pezizomycotina</taxon>
        <taxon>Dothideomycetes</taxon>
        <taxon>Dothideomycetidae</taxon>
        <taxon>Mycosphaerellales</taxon>
        <taxon>Mycosphaerellaceae</taxon>
        <taxon>Zasmidium</taxon>
    </lineage>
</organism>
<dbReference type="GeneID" id="54567121"/>
<dbReference type="AlphaFoldDB" id="A0A6A6C9W0"/>
<feature type="compositionally biased region" description="Low complexity" evidence="1">
    <location>
        <begin position="152"/>
        <end position="187"/>
    </location>
</feature>
<feature type="compositionally biased region" description="Polar residues" evidence="1">
    <location>
        <begin position="434"/>
        <end position="444"/>
    </location>
</feature>
<keyword evidence="3" id="KW-1185">Reference proteome</keyword>
<feature type="compositionally biased region" description="Basic residues" evidence="1">
    <location>
        <begin position="760"/>
        <end position="776"/>
    </location>
</feature>
<feature type="region of interest" description="Disordered" evidence="1">
    <location>
        <begin position="150"/>
        <end position="189"/>
    </location>
</feature>
<accession>A0A6A6C9W0</accession>
<feature type="compositionally biased region" description="Polar residues" evidence="1">
    <location>
        <begin position="256"/>
        <end position="272"/>
    </location>
</feature>
<gene>
    <name evidence="2" type="ORF">M409DRAFT_58209</name>
</gene>
<feature type="region of interest" description="Disordered" evidence="1">
    <location>
        <begin position="661"/>
        <end position="796"/>
    </location>
</feature>
<reference evidence="2" key="1">
    <citation type="journal article" date="2020" name="Stud. Mycol.">
        <title>101 Dothideomycetes genomes: a test case for predicting lifestyles and emergence of pathogens.</title>
        <authorList>
            <person name="Haridas S."/>
            <person name="Albert R."/>
            <person name="Binder M."/>
            <person name="Bloem J."/>
            <person name="Labutti K."/>
            <person name="Salamov A."/>
            <person name="Andreopoulos B."/>
            <person name="Baker S."/>
            <person name="Barry K."/>
            <person name="Bills G."/>
            <person name="Bluhm B."/>
            <person name="Cannon C."/>
            <person name="Castanera R."/>
            <person name="Culley D."/>
            <person name="Daum C."/>
            <person name="Ezra D."/>
            <person name="Gonzalez J."/>
            <person name="Henrissat B."/>
            <person name="Kuo A."/>
            <person name="Liang C."/>
            <person name="Lipzen A."/>
            <person name="Lutzoni F."/>
            <person name="Magnuson J."/>
            <person name="Mondo S."/>
            <person name="Nolan M."/>
            <person name="Ohm R."/>
            <person name="Pangilinan J."/>
            <person name="Park H.-J."/>
            <person name="Ramirez L."/>
            <person name="Alfaro M."/>
            <person name="Sun H."/>
            <person name="Tritt A."/>
            <person name="Yoshinaga Y."/>
            <person name="Zwiers L.-H."/>
            <person name="Turgeon B."/>
            <person name="Goodwin S."/>
            <person name="Spatafora J."/>
            <person name="Crous P."/>
            <person name="Grigoriev I."/>
        </authorList>
    </citation>
    <scope>NUCLEOTIDE SEQUENCE</scope>
    <source>
        <strain evidence="2">ATCC 36951</strain>
    </source>
</reference>
<dbReference type="Proteomes" id="UP000799537">
    <property type="component" value="Unassembled WGS sequence"/>
</dbReference>
<proteinExistence type="predicted"/>
<feature type="region of interest" description="Disordered" evidence="1">
    <location>
        <begin position="229"/>
        <end position="272"/>
    </location>
</feature>
<feature type="region of interest" description="Disordered" evidence="1">
    <location>
        <begin position="820"/>
        <end position="844"/>
    </location>
</feature>
<evidence type="ECO:0000313" key="2">
    <source>
        <dbReference type="EMBL" id="KAF2162439.1"/>
    </source>
</evidence>
<dbReference type="EMBL" id="ML993613">
    <property type="protein sequence ID" value="KAF2162439.1"/>
    <property type="molecule type" value="Genomic_DNA"/>
</dbReference>
<feature type="compositionally biased region" description="Polar residues" evidence="1">
    <location>
        <begin position="785"/>
        <end position="796"/>
    </location>
</feature>
<name>A0A6A6C9W0_ZASCE</name>
<sequence>MTVEERGNITQSQISNRIAHTVHKAPGSARADTLQYLFSRLSRHEPEVRIASMMSSHTWAGSPGNLAQDDLHVTRTGHPLLFNPLPSVCDHNLTNPLPEKIFDIQEPPAVAVENHRSHADARHQAPSAVLLRQFSRPYRVCDTVRTLQQQLSHTTDSSSTSHESPSSFSMSSNEDNSFNNSNSTNMSANQLPLMDDMDLFSATGDYDPAILEALLAANDDAWPAFSLENEEPQSSAGGMDPTSPPSQPLAQYGAPTGQSLGYTNNNHANGFSGPMPSNHSFKQSAPISKDRMELDTTQFFARRLPQASAPNNGTAPLMTNMNTLAVQRVPGMVQLGIGERPSTATDQHFRFVNARRPTHFYLSTLQQHQAHHSINPQAQLENSYPTYLPQVTTGHSSAQVQLRNKSSSDEILRQRPALSRSTTGSLETRVELNGQYQPGNTSTEDTGHHNKASAQNELHNESLDKDDAGQESFEGILDDLEDLTEDEELDEENPFTAAKEWIKECEEVITPYYLAKRKDDVDEVMKPEKVIEIAARIRKALLAQHQEPAAHWTDIKKSRYEKTQVNARAQLEKILSDDHGQKKALAQEIRLVGYVCKVHAEGIPKAHLKDKKTSGAKLYDTELKMNAQSAARNRKALNAGSNANKNETIKLGREVERNAEAAALGGSGSPSERADSEQLDAEAGAEDSEAAEIRTRPKRRGRKAFSTTQKLISSQGLPSKRSKRNRTALTEDDGEDQEEVTYSKTSKRTKSPTAGDFHSTRRAPRGGGRKKNRRRPLTNFPASPETASVAQSTQSTPIVDLEDDEINYEQPLAGDAQQEAGFTANGGNQGTAFDPMRQQPDAGWDLQAPTMGMQLSLQGANKDWNELNTEEQEAQQSQVGQGLLFQTGAWTNGGQGVYGVGESEVDEQQTDLQDQSTTVAPTASVAIEGNELWNGLFDVDVQQDAYHLRVQFDEESMGRSNEDFDGES</sequence>